<gene>
    <name evidence="1" type="ORF">C7373_10329</name>
</gene>
<organism evidence="1 2">
    <name type="scientific">Intestinimonas butyriciproducens</name>
    <dbReference type="NCBI Taxonomy" id="1297617"/>
    <lineage>
        <taxon>Bacteria</taxon>
        <taxon>Bacillati</taxon>
        <taxon>Bacillota</taxon>
        <taxon>Clostridia</taxon>
        <taxon>Eubacteriales</taxon>
        <taxon>Intestinimonas</taxon>
    </lineage>
</organism>
<name>A0A2U1CCV9_9FIRM</name>
<accession>A0A2U1CCV9</accession>
<evidence type="ECO:0000313" key="2">
    <source>
        <dbReference type="Proteomes" id="UP000245778"/>
    </source>
</evidence>
<dbReference type="Proteomes" id="UP000245778">
    <property type="component" value="Unassembled WGS sequence"/>
</dbReference>
<dbReference type="RefSeq" id="WP_129868848.1">
    <property type="nucleotide sequence ID" value="NZ_CAUFHD010000002.1"/>
</dbReference>
<dbReference type="AlphaFoldDB" id="A0A2U1CCV9"/>
<evidence type="ECO:0000313" key="1">
    <source>
        <dbReference type="EMBL" id="PVY58742.1"/>
    </source>
</evidence>
<dbReference type="EMBL" id="QEKK01000003">
    <property type="protein sequence ID" value="PVY58742.1"/>
    <property type="molecule type" value="Genomic_DNA"/>
</dbReference>
<proteinExistence type="predicted"/>
<sequence>MEAFLSGAELAGRQKKKKLVELDVAKLNEQLRRVNVVFVAGNISDEEYAEQVAEIKRKLEKAKQAEKDERPPDLKILKQFLKSDFASIYATLSKEDKRRMWRSIIEEIYIDGIHPCGIKFRA</sequence>
<reference evidence="1 2" key="1">
    <citation type="submission" date="2018-04" db="EMBL/GenBank/DDBJ databases">
        <title>Genomic Encyclopedia of Type Strains, Phase IV (KMG-IV): sequencing the most valuable type-strain genomes for metagenomic binning, comparative biology and taxonomic classification.</title>
        <authorList>
            <person name="Goeker M."/>
        </authorList>
    </citation>
    <scope>NUCLEOTIDE SEQUENCE [LARGE SCALE GENOMIC DNA]</scope>
    <source>
        <strain evidence="1 2">DSM 26588</strain>
    </source>
</reference>
<protein>
    <submittedName>
        <fullName evidence="1">Uncharacterized protein</fullName>
    </submittedName>
</protein>
<dbReference type="OrthoDB" id="9781670at2"/>
<comment type="caution">
    <text evidence="1">The sequence shown here is derived from an EMBL/GenBank/DDBJ whole genome shotgun (WGS) entry which is preliminary data.</text>
</comment>